<protein>
    <submittedName>
        <fullName evidence="1">Uncharacterized protein</fullName>
    </submittedName>
</protein>
<proteinExistence type="predicted"/>
<dbReference type="EMBL" id="CACRXK020007347">
    <property type="protein sequence ID" value="CAB4012022.1"/>
    <property type="molecule type" value="Genomic_DNA"/>
</dbReference>
<sequence>MLIKHYSMSICITRMNENVRATLKRDYLDCKQKCLTGYLRDNKTLFQNQLPSLTSRCCCRHLKEGTKHEDFLKALSGPSQGVHCIKNRNKRCLLQYSHREKCPYLTDLPGIQFSPGKGQQLNTYPTTSVHTGRNDFEMYRDKSRKKNKLISEFEGH</sequence>
<reference evidence="1" key="1">
    <citation type="submission" date="2020-04" db="EMBL/GenBank/DDBJ databases">
        <authorList>
            <person name="Alioto T."/>
            <person name="Alioto T."/>
            <person name="Gomez Garrido J."/>
        </authorList>
    </citation>
    <scope>NUCLEOTIDE SEQUENCE</scope>
    <source>
        <strain evidence="1">A484AB</strain>
    </source>
</reference>
<accession>A0A6S7J3J0</accession>
<keyword evidence="2" id="KW-1185">Reference proteome</keyword>
<name>A0A6S7J3J0_PARCT</name>
<evidence type="ECO:0000313" key="2">
    <source>
        <dbReference type="Proteomes" id="UP001152795"/>
    </source>
</evidence>
<dbReference type="AlphaFoldDB" id="A0A6S7J3J0"/>
<organism evidence="1 2">
    <name type="scientific">Paramuricea clavata</name>
    <name type="common">Red gorgonian</name>
    <name type="synonym">Violescent sea-whip</name>
    <dbReference type="NCBI Taxonomy" id="317549"/>
    <lineage>
        <taxon>Eukaryota</taxon>
        <taxon>Metazoa</taxon>
        <taxon>Cnidaria</taxon>
        <taxon>Anthozoa</taxon>
        <taxon>Octocorallia</taxon>
        <taxon>Malacalcyonacea</taxon>
        <taxon>Plexauridae</taxon>
        <taxon>Paramuricea</taxon>
    </lineage>
</organism>
<dbReference type="Proteomes" id="UP001152795">
    <property type="component" value="Unassembled WGS sequence"/>
</dbReference>
<gene>
    <name evidence="1" type="ORF">PACLA_8A027985</name>
</gene>
<evidence type="ECO:0000313" key="1">
    <source>
        <dbReference type="EMBL" id="CAB4012022.1"/>
    </source>
</evidence>
<comment type="caution">
    <text evidence="1">The sequence shown here is derived from an EMBL/GenBank/DDBJ whole genome shotgun (WGS) entry which is preliminary data.</text>
</comment>